<organism evidence="15 16">
    <name type="scientific">Marinomonas piezotolerans</name>
    <dbReference type="NCBI Taxonomy" id="2213058"/>
    <lineage>
        <taxon>Bacteria</taxon>
        <taxon>Pseudomonadati</taxon>
        <taxon>Pseudomonadota</taxon>
        <taxon>Gammaproteobacteria</taxon>
        <taxon>Oceanospirillales</taxon>
        <taxon>Oceanospirillaceae</taxon>
        <taxon>Marinomonas</taxon>
    </lineage>
</organism>
<keyword evidence="11" id="KW-0902">Two-component regulatory system</keyword>
<dbReference type="Proteomes" id="UP000254326">
    <property type="component" value="Unassembled WGS sequence"/>
</dbReference>
<dbReference type="GO" id="GO:0005524">
    <property type="term" value="F:ATP binding"/>
    <property type="evidence" value="ECO:0007669"/>
    <property type="project" value="UniProtKB-KW"/>
</dbReference>
<dbReference type="Pfam" id="PF00512">
    <property type="entry name" value="HisKA"/>
    <property type="match status" value="1"/>
</dbReference>
<dbReference type="InterPro" id="IPR003661">
    <property type="entry name" value="HisK_dim/P_dom"/>
</dbReference>
<dbReference type="InterPro" id="IPR050428">
    <property type="entry name" value="TCS_sensor_his_kinase"/>
</dbReference>
<evidence type="ECO:0000256" key="7">
    <source>
        <dbReference type="ARBA" id="ARBA00022741"/>
    </source>
</evidence>
<evidence type="ECO:0000256" key="12">
    <source>
        <dbReference type="ARBA" id="ARBA00023136"/>
    </source>
</evidence>
<dbReference type="Gene3D" id="1.10.287.130">
    <property type="match status" value="1"/>
</dbReference>
<dbReference type="AlphaFoldDB" id="A0A370UEB0"/>
<keyword evidence="6" id="KW-0812">Transmembrane</keyword>
<proteinExistence type="predicted"/>
<keyword evidence="7" id="KW-0547">Nucleotide-binding</keyword>
<dbReference type="PROSITE" id="PS50109">
    <property type="entry name" value="HIS_KIN"/>
    <property type="match status" value="1"/>
</dbReference>
<keyword evidence="5" id="KW-0808">Transferase</keyword>
<gene>
    <name evidence="15" type="ORF">DN730_03435</name>
</gene>
<dbReference type="PANTHER" id="PTHR45436">
    <property type="entry name" value="SENSOR HISTIDINE KINASE YKOH"/>
    <property type="match status" value="1"/>
</dbReference>
<evidence type="ECO:0000259" key="13">
    <source>
        <dbReference type="PROSITE" id="PS50109"/>
    </source>
</evidence>
<sequence>MFKALNKYLPNSIKQRTLILVMSLFTLTSLLLGVVSVGFANHEVEELFDARLAQQARLLLKLAGEDLSEGRKVPTFVYPSVVTESDEYELSAVGHEYESKIYFRIWRNDKVVASSDSQSIEPEQTHYNGFGSAKSERYEWRTFELTKTLEKDNQFRIVVAERLDVRGEIVTEIVLNTVLPQLIGWPLIGLLVWGAVGIGLEPLKQLTNRIQKIEPAQLEPVNLQNVPQELAPIQQALNTLLSEIDDLMAREKRWIADAAHELRTPLAILKLHAQNAESSQNEQERQHSLLKMVDGVDRSARIVEQLLAYARVESQSQGTCSKEIALQKETRQILAELYPIVAEKDIVLEVRDSEKELMFPIEVNHLEIILRNLVSNAVKFTPVGGRIDIGWYRFQDSVTLDVSDTGEGVSRENLTRLTERFFRGSDHSGAGLGLSIVAALTKQYDATINFEPNRPNGLTVRVSFPP</sequence>
<dbReference type="InterPro" id="IPR013727">
    <property type="entry name" value="2CSK_N"/>
</dbReference>
<dbReference type="Gene3D" id="3.30.565.10">
    <property type="entry name" value="Histidine kinase-like ATPase, C-terminal domain"/>
    <property type="match status" value="1"/>
</dbReference>
<evidence type="ECO:0000256" key="5">
    <source>
        <dbReference type="ARBA" id="ARBA00022679"/>
    </source>
</evidence>
<evidence type="ECO:0000256" key="11">
    <source>
        <dbReference type="ARBA" id="ARBA00023012"/>
    </source>
</evidence>
<evidence type="ECO:0000256" key="10">
    <source>
        <dbReference type="ARBA" id="ARBA00022989"/>
    </source>
</evidence>
<keyword evidence="12" id="KW-0472">Membrane</keyword>
<dbReference type="InterPro" id="IPR004358">
    <property type="entry name" value="Sig_transdc_His_kin-like_C"/>
</dbReference>
<feature type="domain" description="HAMP" evidence="14">
    <location>
        <begin position="197"/>
        <end position="249"/>
    </location>
</feature>
<keyword evidence="9" id="KW-0067">ATP-binding</keyword>
<evidence type="ECO:0000256" key="2">
    <source>
        <dbReference type="ARBA" id="ARBA00004141"/>
    </source>
</evidence>
<dbReference type="EMBL" id="QKRA01000001">
    <property type="protein sequence ID" value="RDL46104.1"/>
    <property type="molecule type" value="Genomic_DNA"/>
</dbReference>
<evidence type="ECO:0000313" key="15">
    <source>
        <dbReference type="EMBL" id="RDL46104.1"/>
    </source>
</evidence>
<dbReference type="Pfam" id="PF08521">
    <property type="entry name" value="2CSK_N"/>
    <property type="match status" value="1"/>
</dbReference>
<comment type="caution">
    <text evidence="15">The sequence shown here is derived from an EMBL/GenBank/DDBJ whole genome shotgun (WGS) entry which is preliminary data.</text>
</comment>
<dbReference type="GO" id="GO:0000155">
    <property type="term" value="F:phosphorelay sensor kinase activity"/>
    <property type="evidence" value="ECO:0007669"/>
    <property type="project" value="InterPro"/>
</dbReference>
<dbReference type="OrthoDB" id="9809766at2"/>
<evidence type="ECO:0000256" key="3">
    <source>
        <dbReference type="ARBA" id="ARBA00012438"/>
    </source>
</evidence>
<dbReference type="InterPro" id="IPR003594">
    <property type="entry name" value="HATPase_dom"/>
</dbReference>
<dbReference type="InterPro" id="IPR005467">
    <property type="entry name" value="His_kinase_dom"/>
</dbReference>
<dbReference type="SMART" id="SM00388">
    <property type="entry name" value="HisKA"/>
    <property type="match status" value="1"/>
</dbReference>
<name>A0A370UEB0_9GAMM</name>
<evidence type="ECO:0000256" key="1">
    <source>
        <dbReference type="ARBA" id="ARBA00000085"/>
    </source>
</evidence>
<feature type="domain" description="Histidine kinase" evidence="13">
    <location>
        <begin position="257"/>
        <end position="466"/>
    </location>
</feature>
<dbReference type="CDD" id="cd00082">
    <property type="entry name" value="HisKA"/>
    <property type="match status" value="1"/>
</dbReference>
<evidence type="ECO:0000256" key="9">
    <source>
        <dbReference type="ARBA" id="ARBA00022840"/>
    </source>
</evidence>
<keyword evidence="16" id="KW-1185">Reference proteome</keyword>
<dbReference type="InterPro" id="IPR036890">
    <property type="entry name" value="HATPase_C_sf"/>
</dbReference>
<reference evidence="15 16" key="1">
    <citation type="submission" date="2018-06" db="EMBL/GenBank/DDBJ databases">
        <title>Marinomonas sp. YLB-05 draft genome sequence.</title>
        <authorList>
            <person name="Yu L."/>
            <person name="Tang X."/>
        </authorList>
    </citation>
    <scope>NUCLEOTIDE SEQUENCE [LARGE SCALE GENOMIC DNA]</scope>
    <source>
        <strain evidence="15 16">YLB-05</strain>
    </source>
</reference>
<comment type="catalytic activity">
    <reaction evidence="1">
        <text>ATP + protein L-histidine = ADP + protein N-phospho-L-histidine.</text>
        <dbReference type="EC" id="2.7.13.3"/>
    </reaction>
</comment>
<dbReference type="GO" id="GO:0005886">
    <property type="term" value="C:plasma membrane"/>
    <property type="evidence" value="ECO:0007669"/>
    <property type="project" value="TreeGrafter"/>
</dbReference>
<keyword evidence="8 15" id="KW-0418">Kinase</keyword>
<dbReference type="EC" id="2.7.13.3" evidence="3"/>
<evidence type="ECO:0000256" key="8">
    <source>
        <dbReference type="ARBA" id="ARBA00022777"/>
    </source>
</evidence>
<protein>
    <recommendedName>
        <fullName evidence="3">histidine kinase</fullName>
        <ecNumber evidence="3">2.7.13.3</ecNumber>
    </recommendedName>
</protein>
<dbReference type="PANTHER" id="PTHR45436:SF14">
    <property type="entry name" value="SENSOR PROTEIN QSEC"/>
    <property type="match status" value="1"/>
</dbReference>
<evidence type="ECO:0000256" key="6">
    <source>
        <dbReference type="ARBA" id="ARBA00022692"/>
    </source>
</evidence>
<comment type="subcellular location">
    <subcellularLocation>
        <location evidence="2">Membrane</location>
        <topology evidence="2">Multi-pass membrane protein</topology>
    </subcellularLocation>
</comment>
<keyword evidence="10" id="KW-1133">Transmembrane helix</keyword>
<keyword evidence="4" id="KW-0597">Phosphoprotein</keyword>
<dbReference type="InterPro" id="IPR036097">
    <property type="entry name" value="HisK_dim/P_sf"/>
</dbReference>
<accession>A0A370UEB0</accession>
<evidence type="ECO:0000259" key="14">
    <source>
        <dbReference type="PROSITE" id="PS50885"/>
    </source>
</evidence>
<evidence type="ECO:0000256" key="4">
    <source>
        <dbReference type="ARBA" id="ARBA00022553"/>
    </source>
</evidence>
<dbReference type="SMART" id="SM00387">
    <property type="entry name" value="HATPase_c"/>
    <property type="match status" value="1"/>
</dbReference>
<dbReference type="PRINTS" id="PR00344">
    <property type="entry name" value="BCTRLSENSOR"/>
</dbReference>
<dbReference type="PROSITE" id="PS50885">
    <property type="entry name" value="HAMP"/>
    <property type="match status" value="1"/>
</dbReference>
<dbReference type="InterPro" id="IPR003660">
    <property type="entry name" value="HAMP_dom"/>
</dbReference>
<dbReference type="Pfam" id="PF02518">
    <property type="entry name" value="HATPase_c"/>
    <property type="match status" value="1"/>
</dbReference>
<dbReference type="SUPFAM" id="SSF55874">
    <property type="entry name" value="ATPase domain of HSP90 chaperone/DNA topoisomerase II/histidine kinase"/>
    <property type="match status" value="1"/>
</dbReference>
<evidence type="ECO:0000313" key="16">
    <source>
        <dbReference type="Proteomes" id="UP000254326"/>
    </source>
</evidence>
<dbReference type="RefSeq" id="WP_115466690.1">
    <property type="nucleotide sequence ID" value="NZ_QKRA01000001.1"/>
</dbReference>
<dbReference type="SUPFAM" id="SSF47384">
    <property type="entry name" value="Homodimeric domain of signal transducing histidine kinase"/>
    <property type="match status" value="1"/>
</dbReference>